<dbReference type="EMBL" id="QZCG01000028">
    <property type="protein sequence ID" value="RJE81858.1"/>
    <property type="molecule type" value="Genomic_DNA"/>
</dbReference>
<feature type="region of interest" description="Disordered" evidence="1">
    <location>
        <begin position="23"/>
        <end position="63"/>
    </location>
</feature>
<gene>
    <name evidence="3" type="ORF">D3P04_22770</name>
</gene>
<evidence type="ECO:0000313" key="4">
    <source>
        <dbReference type="Proteomes" id="UP000284202"/>
    </source>
</evidence>
<evidence type="ECO:0000313" key="3">
    <source>
        <dbReference type="EMBL" id="RJE81858.1"/>
    </source>
</evidence>
<dbReference type="AlphaFoldDB" id="A0A418SLM5"/>
<feature type="chain" id="PRO_5019191579" description="AAA+ family ATPase" evidence="2">
    <location>
        <begin position="25"/>
        <end position="163"/>
    </location>
</feature>
<evidence type="ECO:0000256" key="1">
    <source>
        <dbReference type="SAM" id="MobiDB-lite"/>
    </source>
</evidence>
<accession>A0A418SLM5</accession>
<evidence type="ECO:0000256" key="2">
    <source>
        <dbReference type="SAM" id="SignalP"/>
    </source>
</evidence>
<sequence>MQLRRLTLAVPLVLAVFAGQSAHAQDTPDMWQPPMQGDEAPRNTPPNDGTSQDDGGDPIERGMGSLLEELLRDMGPELDQLGQDMSGAFENLTPMLKDLRVQIDDLRNYQAPERLENGDIIIRRKAEAPPPPPIDENLPDSDIPEPRPSPGLPVDPDAPEFEL</sequence>
<proteinExistence type="predicted"/>
<feature type="region of interest" description="Disordered" evidence="1">
    <location>
        <begin position="109"/>
        <end position="163"/>
    </location>
</feature>
<feature type="signal peptide" evidence="2">
    <location>
        <begin position="1"/>
        <end position="24"/>
    </location>
</feature>
<organism evidence="3 4">
    <name type="scientific">Paracoccus onubensis</name>
    <dbReference type="NCBI Taxonomy" id="1675788"/>
    <lineage>
        <taxon>Bacteria</taxon>
        <taxon>Pseudomonadati</taxon>
        <taxon>Pseudomonadota</taxon>
        <taxon>Alphaproteobacteria</taxon>
        <taxon>Rhodobacterales</taxon>
        <taxon>Paracoccaceae</taxon>
        <taxon>Paracoccus</taxon>
    </lineage>
</organism>
<feature type="compositionally biased region" description="Basic and acidic residues" evidence="1">
    <location>
        <begin position="109"/>
        <end position="127"/>
    </location>
</feature>
<keyword evidence="4" id="KW-1185">Reference proteome</keyword>
<protein>
    <recommendedName>
        <fullName evidence="5">AAA+ family ATPase</fullName>
    </recommendedName>
</protein>
<comment type="caution">
    <text evidence="3">The sequence shown here is derived from an EMBL/GenBank/DDBJ whole genome shotgun (WGS) entry which is preliminary data.</text>
</comment>
<dbReference type="Proteomes" id="UP000284202">
    <property type="component" value="Unassembled WGS sequence"/>
</dbReference>
<evidence type="ECO:0008006" key="5">
    <source>
        <dbReference type="Google" id="ProtNLM"/>
    </source>
</evidence>
<name>A0A418SLM5_9RHOB</name>
<keyword evidence="2" id="KW-0732">Signal</keyword>
<reference evidence="4" key="1">
    <citation type="submission" date="2018-09" db="EMBL/GenBank/DDBJ databases">
        <title>Acidovorax cavernicola nov. sp. isolated from Gruta de las Maravillas (Aracena, Spain).</title>
        <authorList>
            <person name="Jurado V."/>
            <person name="Gutierrez-Patricio S."/>
            <person name="Gonzalez-Pimentel J.L."/>
            <person name="Miller A.Z."/>
            <person name="Laiz L."/>
            <person name="Saiz-Jimenez C."/>
        </authorList>
    </citation>
    <scope>NUCLEOTIDE SEQUENCE [LARGE SCALE GENOMIC DNA]</scope>
    <source>
        <strain evidence="4">1011MAR3C25</strain>
    </source>
</reference>